<keyword evidence="2" id="KW-1133">Transmembrane helix</keyword>
<evidence type="ECO:0000313" key="3">
    <source>
        <dbReference type="EMBL" id="OGK54972.1"/>
    </source>
</evidence>
<dbReference type="EMBL" id="MGAV01000012">
    <property type="protein sequence ID" value="OGK54972.1"/>
    <property type="molecule type" value="Genomic_DNA"/>
</dbReference>
<feature type="region of interest" description="Disordered" evidence="1">
    <location>
        <begin position="143"/>
        <end position="177"/>
    </location>
</feature>
<evidence type="ECO:0000256" key="1">
    <source>
        <dbReference type="SAM" id="MobiDB-lite"/>
    </source>
</evidence>
<reference evidence="3 4" key="1">
    <citation type="journal article" date="2016" name="Nat. Commun.">
        <title>Thousands of microbial genomes shed light on interconnected biogeochemical processes in an aquifer system.</title>
        <authorList>
            <person name="Anantharaman K."/>
            <person name="Brown C.T."/>
            <person name="Hug L.A."/>
            <person name="Sharon I."/>
            <person name="Castelle C.J."/>
            <person name="Probst A.J."/>
            <person name="Thomas B.C."/>
            <person name="Singh A."/>
            <person name="Wilkins M.J."/>
            <person name="Karaoz U."/>
            <person name="Brodie E.L."/>
            <person name="Williams K.H."/>
            <person name="Hubbard S.S."/>
            <person name="Banfield J.F."/>
        </authorList>
    </citation>
    <scope>NUCLEOTIDE SEQUENCE [LARGE SCALE GENOMIC DNA]</scope>
</reference>
<keyword evidence="2" id="KW-0472">Membrane</keyword>
<evidence type="ECO:0000256" key="2">
    <source>
        <dbReference type="SAM" id="Phobius"/>
    </source>
</evidence>
<proteinExistence type="predicted"/>
<feature type="compositionally biased region" description="Pro residues" evidence="1">
    <location>
        <begin position="143"/>
        <end position="170"/>
    </location>
</feature>
<gene>
    <name evidence="3" type="ORF">A3H78_00665</name>
</gene>
<comment type="caution">
    <text evidence="3">The sequence shown here is derived from an EMBL/GenBank/DDBJ whole genome shotgun (WGS) entry which is preliminary data.</text>
</comment>
<protein>
    <submittedName>
        <fullName evidence="3">Uncharacterized protein</fullName>
    </submittedName>
</protein>
<accession>A0A1F7JHA4</accession>
<dbReference type="Proteomes" id="UP000177418">
    <property type="component" value="Unassembled WGS sequence"/>
</dbReference>
<name>A0A1F7JHA4_9BACT</name>
<feature type="transmembrane region" description="Helical" evidence="2">
    <location>
        <begin position="37"/>
        <end position="56"/>
    </location>
</feature>
<evidence type="ECO:0000313" key="4">
    <source>
        <dbReference type="Proteomes" id="UP000177418"/>
    </source>
</evidence>
<organism evidence="3 4">
    <name type="scientific">Candidatus Roizmanbacteria bacterium RIFCSPLOWO2_02_FULL_36_11</name>
    <dbReference type="NCBI Taxonomy" id="1802071"/>
    <lineage>
        <taxon>Bacteria</taxon>
        <taxon>Candidatus Roizmaniibacteriota</taxon>
    </lineage>
</organism>
<keyword evidence="2" id="KW-0812">Transmembrane</keyword>
<dbReference type="AlphaFoldDB" id="A0A1F7JHA4"/>
<sequence>MENQPPQVPNSSPLPSNLNQNSAIKSARLPVDNKKKLLILIIVILAIVLGVIVFAISRTQKSLTKAQSESELAGNCNMEVQPPLPCQPGCCPPFTGTPGCTAPEDGKCKPKGSPCATGSCWECRYPDGLKMLRYVGGQWVPCDSPPTQPPPTAPPPPTSTPIPPTSPPLPTLTLKPLPTPTPFVPTVTVPTPTKVVVPSPTTSCPVPSAVSNLQIICPLCQ</sequence>